<keyword evidence="4" id="KW-0028">Amino-acid biosynthesis</keyword>
<sequence length="263" mass="28099">RRASRFAVWASIATPPKTGYALPEIVLPPIKEISGHVKLPGSKSLSNRILLLAALSEGTTVVENLLSSDDIHYMLGALKTLGLSVEDDKAKQQAIVGGCGGLFPVSKRRSSDEIQLFLGNAGTAMRPLTAAVVAAGGSSTYVLDGVPRMRERPIGDLVSGLKQLGADVECFLGTNCPPVRVVGKGGLPGGKVRLSGTISSQYLTALLMAAPLAQGDVEIEIIDKLISVPYVEMTLKLMERFGVSVEHSDNWDRFSIRGRQKYR</sequence>
<keyword evidence="5 9" id="KW-0808">Transferase</keyword>
<dbReference type="PROSITE" id="PS00104">
    <property type="entry name" value="EPSP_SYNTHASE_1"/>
    <property type="match status" value="1"/>
</dbReference>
<dbReference type="EC" id="2.5.1.19" evidence="3"/>
<comment type="caution">
    <text evidence="9">The sequence shown here is derived from an EMBL/GenBank/DDBJ whole genome shotgun (WGS) entry which is preliminary data.</text>
</comment>
<dbReference type="Gene3D" id="3.65.10.10">
    <property type="entry name" value="Enolpyruvate transferase domain"/>
    <property type="match status" value="1"/>
</dbReference>
<evidence type="ECO:0000313" key="10">
    <source>
        <dbReference type="Proteomes" id="UP000015453"/>
    </source>
</evidence>
<dbReference type="FunFam" id="3.65.10.10:FF:000004">
    <property type="entry name" value="3-phosphoshikimate 1-carboxyvinyltransferase"/>
    <property type="match status" value="1"/>
</dbReference>
<feature type="non-terminal residue" evidence="9">
    <location>
        <position position="263"/>
    </location>
</feature>
<evidence type="ECO:0000256" key="7">
    <source>
        <dbReference type="ARBA" id="ARBA00044633"/>
    </source>
</evidence>
<comment type="similarity">
    <text evidence="2">Belongs to the EPSP synthase family.</text>
</comment>
<feature type="domain" description="Enolpyruvate transferase" evidence="8">
    <location>
        <begin position="29"/>
        <end position="261"/>
    </location>
</feature>
<feature type="non-terminal residue" evidence="9">
    <location>
        <position position="1"/>
    </location>
</feature>
<reference evidence="9 10" key="1">
    <citation type="journal article" date="2013" name="BMC Genomics">
        <title>The miniature genome of a carnivorous plant Genlisea aurea contains a low number of genes and short non-coding sequences.</title>
        <authorList>
            <person name="Leushkin E.V."/>
            <person name="Sutormin R.A."/>
            <person name="Nabieva E.R."/>
            <person name="Penin A.A."/>
            <person name="Kondrashov A.S."/>
            <person name="Logacheva M.D."/>
        </authorList>
    </citation>
    <scope>NUCLEOTIDE SEQUENCE [LARGE SCALE GENOMIC DNA]</scope>
</reference>
<dbReference type="EMBL" id="AUSU01004239">
    <property type="protein sequence ID" value="EPS65415.1"/>
    <property type="molecule type" value="Genomic_DNA"/>
</dbReference>
<evidence type="ECO:0000256" key="2">
    <source>
        <dbReference type="ARBA" id="ARBA00009948"/>
    </source>
</evidence>
<keyword evidence="10" id="KW-1185">Reference proteome</keyword>
<dbReference type="Pfam" id="PF00275">
    <property type="entry name" value="EPSP_synthase"/>
    <property type="match status" value="1"/>
</dbReference>
<dbReference type="GO" id="GO:0009423">
    <property type="term" value="P:chorismate biosynthetic process"/>
    <property type="evidence" value="ECO:0007669"/>
    <property type="project" value="TreeGrafter"/>
</dbReference>
<dbReference type="InterPro" id="IPR001986">
    <property type="entry name" value="Enolpyruvate_Tfrase_dom"/>
</dbReference>
<evidence type="ECO:0000256" key="6">
    <source>
        <dbReference type="ARBA" id="ARBA00023141"/>
    </source>
</evidence>
<evidence type="ECO:0000313" key="9">
    <source>
        <dbReference type="EMBL" id="EPS65415.1"/>
    </source>
</evidence>
<dbReference type="Proteomes" id="UP000015453">
    <property type="component" value="Unassembled WGS sequence"/>
</dbReference>
<organism evidence="9 10">
    <name type="scientific">Genlisea aurea</name>
    <dbReference type="NCBI Taxonomy" id="192259"/>
    <lineage>
        <taxon>Eukaryota</taxon>
        <taxon>Viridiplantae</taxon>
        <taxon>Streptophyta</taxon>
        <taxon>Embryophyta</taxon>
        <taxon>Tracheophyta</taxon>
        <taxon>Spermatophyta</taxon>
        <taxon>Magnoliopsida</taxon>
        <taxon>eudicotyledons</taxon>
        <taxon>Gunneridae</taxon>
        <taxon>Pentapetalae</taxon>
        <taxon>asterids</taxon>
        <taxon>lamiids</taxon>
        <taxon>Lamiales</taxon>
        <taxon>Lentibulariaceae</taxon>
        <taxon>Genlisea</taxon>
    </lineage>
</organism>
<comment type="pathway">
    <text evidence="1">Metabolic intermediate biosynthesis; chorismate biosynthesis; chorismate from D-erythrose 4-phosphate and phosphoenolpyruvate: step 6/7.</text>
</comment>
<name>S8CF10_9LAMI</name>
<dbReference type="OrthoDB" id="197068at2759"/>
<dbReference type="InterPro" id="IPR013792">
    <property type="entry name" value="RNA3'P_cycl/enolpyr_Trfase_a/b"/>
</dbReference>
<evidence type="ECO:0000256" key="4">
    <source>
        <dbReference type="ARBA" id="ARBA00022605"/>
    </source>
</evidence>
<dbReference type="GO" id="GO:0008652">
    <property type="term" value="P:amino acid biosynthetic process"/>
    <property type="evidence" value="ECO:0007669"/>
    <property type="project" value="UniProtKB-KW"/>
</dbReference>
<evidence type="ECO:0000256" key="3">
    <source>
        <dbReference type="ARBA" id="ARBA00012450"/>
    </source>
</evidence>
<dbReference type="PANTHER" id="PTHR21090">
    <property type="entry name" value="AROM/DEHYDROQUINATE SYNTHASE"/>
    <property type="match status" value="1"/>
</dbReference>
<dbReference type="InterPro" id="IPR023193">
    <property type="entry name" value="EPSP_synthase_CS"/>
</dbReference>
<evidence type="ECO:0000256" key="5">
    <source>
        <dbReference type="ARBA" id="ARBA00022679"/>
    </source>
</evidence>
<comment type="catalytic activity">
    <reaction evidence="7">
        <text>3-phosphoshikimate + phosphoenolpyruvate = 5-O-(1-carboxyvinyl)-3-phosphoshikimate + phosphate</text>
        <dbReference type="Rhea" id="RHEA:21256"/>
        <dbReference type="ChEBI" id="CHEBI:43474"/>
        <dbReference type="ChEBI" id="CHEBI:57701"/>
        <dbReference type="ChEBI" id="CHEBI:58702"/>
        <dbReference type="ChEBI" id="CHEBI:145989"/>
        <dbReference type="EC" id="2.5.1.19"/>
    </reaction>
    <physiologicalReaction direction="left-to-right" evidence="7">
        <dbReference type="Rhea" id="RHEA:21257"/>
    </physiologicalReaction>
</comment>
<gene>
    <name evidence="9" type="ORF">M569_09362</name>
</gene>
<dbReference type="AlphaFoldDB" id="S8CF10"/>
<dbReference type="GO" id="GO:0003866">
    <property type="term" value="F:3-phosphoshikimate 1-carboxyvinyltransferase activity"/>
    <property type="evidence" value="ECO:0007669"/>
    <property type="project" value="UniProtKB-EC"/>
</dbReference>
<evidence type="ECO:0000256" key="1">
    <source>
        <dbReference type="ARBA" id="ARBA00004811"/>
    </source>
</evidence>
<proteinExistence type="inferred from homology"/>
<dbReference type="PANTHER" id="PTHR21090:SF5">
    <property type="entry name" value="PENTAFUNCTIONAL AROM POLYPEPTIDE"/>
    <property type="match status" value="1"/>
</dbReference>
<keyword evidence="6" id="KW-0057">Aromatic amino acid biosynthesis</keyword>
<dbReference type="SUPFAM" id="SSF55205">
    <property type="entry name" value="EPT/RTPC-like"/>
    <property type="match status" value="1"/>
</dbReference>
<accession>S8CF10</accession>
<evidence type="ECO:0000259" key="8">
    <source>
        <dbReference type="Pfam" id="PF00275"/>
    </source>
</evidence>
<dbReference type="InterPro" id="IPR036968">
    <property type="entry name" value="Enolpyruvate_Tfrase_sf"/>
</dbReference>
<dbReference type="GO" id="GO:0009073">
    <property type="term" value="P:aromatic amino acid family biosynthetic process"/>
    <property type="evidence" value="ECO:0007669"/>
    <property type="project" value="UniProtKB-KW"/>
</dbReference>
<protein>
    <recommendedName>
        <fullName evidence="3">3-phosphoshikimate 1-carboxyvinyltransferase</fullName>
        <ecNumber evidence="3">2.5.1.19</ecNumber>
    </recommendedName>
</protein>